<proteinExistence type="predicted"/>
<dbReference type="GeneID" id="69755483"/>
<organism evidence="5 6">
    <name type="scientific">Klebsiella pneumoniae subsp. pneumoniae (strain HS11286)</name>
    <dbReference type="NCBI Taxonomy" id="1125630"/>
    <lineage>
        <taxon>Bacteria</taxon>
        <taxon>Pseudomonadati</taxon>
        <taxon>Pseudomonadota</taxon>
        <taxon>Gammaproteobacteria</taxon>
        <taxon>Enterobacterales</taxon>
        <taxon>Enterobacteriaceae</taxon>
        <taxon>Klebsiella/Raoultella group</taxon>
        <taxon>Klebsiella</taxon>
        <taxon>Klebsiella pneumoniae complex</taxon>
    </lineage>
</organism>
<dbReference type="Proteomes" id="UP000007841">
    <property type="component" value="Chromosome"/>
</dbReference>
<dbReference type="PRINTS" id="PR00037">
    <property type="entry name" value="HTHLACR"/>
</dbReference>
<dbReference type="PROSITE" id="PS51000">
    <property type="entry name" value="HTH_DEOR_2"/>
    <property type="match status" value="1"/>
</dbReference>
<dbReference type="AlphaFoldDB" id="A0A0H3GXH8"/>
<keyword evidence="2" id="KW-0238">DNA-binding</keyword>
<dbReference type="InterPro" id="IPR036390">
    <property type="entry name" value="WH_DNA-bd_sf"/>
</dbReference>
<accession>A0A0H3GXH8</accession>
<dbReference type="Pfam" id="PF00455">
    <property type="entry name" value="DeoRC"/>
    <property type="match status" value="1"/>
</dbReference>
<keyword evidence="6" id="KW-1185">Reference proteome</keyword>
<dbReference type="Pfam" id="PF08220">
    <property type="entry name" value="HTH_DeoR"/>
    <property type="match status" value="1"/>
</dbReference>
<reference evidence="5 6" key="1">
    <citation type="journal article" date="2012" name="J. Bacteriol.">
        <title>Complete genome sequence of Klebsiella pneumoniae subsp. pneumoniae HS11286, a multidrug-resistant strain isolated from human sputum.</title>
        <authorList>
            <person name="Liu P."/>
            <person name="Li P."/>
            <person name="Jiang X."/>
            <person name="Bi D."/>
            <person name="Xie Y."/>
            <person name="Tai C."/>
            <person name="Deng Z."/>
            <person name="Rajakumar K."/>
            <person name="Ou H.Y."/>
        </authorList>
    </citation>
    <scope>NUCLEOTIDE SEQUENCE [LARGE SCALE GENOMIC DNA]</scope>
    <source>
        <strain evidence="5 6">HS11286</strain>
    </source>
</reference>
<dbReference type="InterPro" id="IPR050313">
    <property type="entry name" value="Carb_Metab_HTH_regulators"/>
</dbReference>
<dbReference type="InterPro" id="IPR036388">
    <property type="entry name" value="WH-like_DNA-bd_sf"/>
</dbReference>
<dbReference type="RefSeq" id="WP_002904861.1">
    <property type="nucleotide sequence ID" value="NC_016845.1"/>
</dbReference>
<dbReference type="SUPFAM" id="SSF46785">
    <property type="entry name" value="Winged helix' DNA-binding domain"/>
    <property type="match status" value="1"/>
</dbReference>
<evidence type="ECO:0000256" key="2">
    <source>
        <dbReference type="ARBA" id="ARBA00023125"/>
    </source>
</evidence>
<gene>
    <name evidence="5" type="ordered locus">KPHS_26460</name>
</gene>
<dbReference type="PANTHER" id="PTHR30363">
    <property type="entry name" value="HTH-TYPE TRANSCRIPTIONAL REGULATOR SRLR-RELATED"/>
    <property type="match status" value="1"/>
</dbReference>
<dbReference type="InterPro" id="IPR018356">
    <property type="entry name" value="Tscrpt_reg_HTH_DeoR_CS"/>
</dbReference>
<evidence type="ECO:0000313" key="6">
    <source>
        <dbReference type="Proteomes" id="UP000007841"/>
    </source>
</evidence>
<dbReference type="SUPFAM" id="SSF100950">
    <property type="entry name" value="NagB/RpiA/CoA transferase-like"/>
    <property type="match status" value="1"/>
</dbReference>
<dbReference type="PATRIC" id="fig|1125630.4.peg.2573"/>
<evidence type="ECO:0000313" key="5">
    <source>
        <dbReference type="EMBL" id="AEW61344.1"/>
    </source>
</evidence>
<dbReference type="PROSITE" id="PS00894">
    <property type="entry name" value="HTH_DEOR_1"/>
    <property type="match status" value="1"/>
</dbReference>
<dbReference type="GO" id="GO:0003700">
    <property type="term" value="F:DNA-binding transcription factor activity"/>
    <property type="evidence" value="ECO:0007669"/>
    <property type="project" value="InterPro"/>
</dbReference>
<dbReference type="Gene3D" id="1.10.10.10">
    <property type="entry name" value="Winged helix-like DNA-binding domain superfamily/Winged helix DNA-binding domain"/>
    <property type="match status" value="1"/>
</dbReference>
<sequence>MFAEERQEKLLGILREKRKVAVSEMCDVFNVSGATIRADLRQLEEEGLLTRTHGGAVLRTRASFEQASDDREIVNLSAKERIGQRAAALVEDGDIIVLDTGTTTLHIARNIRDRQNVTVVTNDYQIARELEASASIQTILLGGIVKKGYHCVVAINGRSILDTLNVDKAFMGTNSLSLKHGACVADIMLAETKRGMVEHASQVIIVCDYSKLNNTSLAQFTAADRIDTVVVDRLPDDVQAYRNAGIQVISLDEEEHL</sequence>
<protein>
    <submittedName>
        <fullName evidence="5">DeoR transcriptional regulator</fullName>
    </submittedName>
</protein>
<dbReference type="RefSeq" id="YP_005226946.1">
    <property type="nucleotide sequence ID" value="NC_016845.1"/>
</dbReference>
<dbReference type="GeneID" id="11847664"/>
<dbReference type="Gene3D" id="3.40.50.1360">
    <property type="match status" value="1"/>
</dbReference>
<dbReference type="InterPro" id="IPR014036">
    <property type="entry name" value="DeoR-like_C"/>
</dbReference>
<evidence type="ECO:0000256" key="3">
    <source>
        <dbReference type="ARBA" id="ARBA00023163"/>
    </source>
</evidence>
<dbReference type="InterPro" id="IPR037171">
    <property type="entry name" value="NagB/RpiA_transferase-like"/>
</dbReference>
<dbReference type="InterPro" id="IPR001034">
    <property type="entry name" value="DeoR_HTH"/>
</dbReference>
<name>A0A0H3GXH8_KLEPH</name>
<dbReference type="PANTHER" id="PTHR30363:SF44">
    <property type="entry name" value="AGA OPERON TRANSCRIPTIONAL REPRESSOR-RELATED"/>
    <property type="match status" value="1"/>
</dbReference>
<dbReference type="GO" id="GO:0003677">
    <property type="term" value="F:DNA binding"/>
    <property type="evidence" value="ECO:0007669"/>
    <property type="project" value="UniProtKB-KW"/>
</dbReference>
<evidence type="ECO:0000259" key="4">
    <source>
        <dbReference type="PROSITE" id="PS51000"/>
    </source>
</evidence>
<keyword evidence="1" id="KW-0805">Transcription regulation</keyword>
<dbReference type="HOGENOM" id="CLU_060699_1_4_6"/>
<dbReference type="KEGG" id="kpm:KPHS_26460"/>
<dbReference type="SMART" id="SM01134">
    <property type="entry name" value="DeoRC"/>
    <property type="match status" value="1"/>
</dbReference>
<dbReference type="SMART" id="SM00420">
    <property type="entry name" value="HTH_DEOR"/>
    <property type="match status" value="1"/>
</dbReference>
<dbReference type="STRING" id="1125630.KPHS_26460"/>
<keyword evidence="3" id="KW-0804">Transcription</keyword>
<evidence type="ECO:0000256" key="1">
    <source>
        <dbReference type="ARBA" id="ARBA00023015"/>
    </source>
</evidence>
<feature type="domain" description="HTH deoR-type" evidence="4">
    <location>
        <begin position="3"/>
        <end position="58"/>
    </location>
</feature>
<dbReference type="EMBL" id="CP003200">
    <property type="protein sequence ID" value="AEW61344.1"/>
    <property type="molecule type" value="Genomic_DNA"/>
</dbReference>